<dbReference type="Gene3D" id="3.90.400.10">
    <property type="entry name" value="Oligo-1,6-glucosidase, Domain 2"/>
    <property type="match status" value="1"/>
</dbReference>
<keyword evidence="5" id="KW-0378">Hydrolase</keyword>
<gene>
    <name evidence="5" type="ORF">FHR87_001566</name>
</gene>
<accession>A0A839T0U9</accession>
<name>A0A839T0U9_AZOMA</name>
<comment type="caution">
    <text evidence="5">The sequence shown here is derived from an EMBL/GenBank/DDBJ whole genome shotgun (WGS) entry which is preliminary data.</text>
</comment>
<dbReference type="Proteomes" id="UP000549250">
    <property type="component" value="Unassembled WGS sequence"/>
</dbReference>
<organism evidence="5 6">
    <name type="scientific">Azomonas macrocytogenes</name>
    <name type="common">Azotobacter macrocytogenes</name>
    <dbReference type="NCBI Taxonomy" id="69962"/>
    <lineage>
        <taxon>Bacteria</taxon>
        <taxon>Pseudomonadati</taxon>
        <taxon>Pseudomonadota</taxon>
        <taxon>Gammaproteobacteria</taxon>
        <taxon>Pseudomonadales</taxon>
        <taxon>Pseudomonadaceae</taxon>
        <taxon>Azomonas</taxon>
    </lineage>
</organism>
<dbReference type="SMART" id="SM00642">
    <property type="entry name" value="Aamy"/>
    <property type="match status" value="1"/>
</dbReference>
<dbReference type="SUPFAM" id="SSF51445">
    <property type="entry name" value="(Trans)glycosidases"/>
    <property type="match status" value="1"/>
</dbReference>
<dbReference type="RefSeq" id="WP_221189775.1">
    <property type="nucleotide sequence ID" value="NZ_JACHXI010000006.1"/>
</dbReference>
<evidence type="ECO:0000256" key="2">
    <source>
        <dbReference type="ARBA" id="ARBA00023180"/>
    </source>
</evidence>
<dbReference type="InterPro" id="IPR045857">
    <property type="entry name" value="O16G_dom_2"/>
</dbReference>
<proteinExistence type="inferred from homology"/>
<keyword evidence="5" id="KW-0326">Glycosidase</keyword>
<keyword evidence="3" id="KW-0732">Signal</keyword>
<keyword evidence="6" id="KW-1185">Reference proteome</keyword>
<dbReference type="GO" id="GO:0004556">
    <property type="term" value="F:alpha-amylase activity"/>
    <property type="evidence" value="ECO:0007669"/>
    <property type="project" value="TreeGrafter"/>
</dbReference>
<dbReference type="Pfam" id="PF00128">
    <property type="entry name" value="Alpha-amylase"/>
    <property type="match status" value="1"/>
</dbReference>
<reference evidence="5 6" key="1">
    <citation type="submission" date="2020-08" db="EMBL/GenBank/DDBJ databases">
        <title>Genomic Encyclopedia of Type Strains, Phase III (KMG-III): the genomes of soil and plant-associated and newly described type strains.</title>
        <authorList>
            <person name="Whitman W."/>
        </authorList>
    </citation>
    <scope>NUCLEOTIDE SEQUENCE [LARGE SCALE GENOMIC DNA]</scope>
    <source>
        <strain evidence="5 6">CECT 4462</strain>
    </source>
</reference>
<dbReference type="InterPro" id="IPR017853">
    <property type="entry name" value="GH"/>
</dbReference>
<dbReference type="InterPro" id="IPR022567">
    <property type="entry name" value="DUF3459"/>
</dbReference>
<dbReference type="EMBL" id="JACHXI010000006">
    <property type="protein sequence ID" value="MBB3103171.1"/>
    <property type="molecule type" value="Genomic_DNA"/>
</dbReference>
<dbReference type="EC" id="3.2.1.20" evidence="5"/>
<dbReference type="PANTHER" id="PTHR10357">
    <property type="entry name" value="ALPHA-AMYLASE FAMILY MEMBER"/>
    <property type="match status" value="1"/>
</dbReference>
<dbReference type="CDD" id="cd11332">
    <property type="entry name" value="AmyAc_OligoGlu_TS"/>
    <property type="match status" value="1"/>
</dbReference>
<keyword evidence="2" id="KW-0325">Glycoprotein</keyword>
<dbReference type="InterPro" id="IPR006047">
    <property type="entry name" value="GH13_cat_dom"/>
</dbReference>
<feature type="chain" id="PRO_5032406759" evidence="3">
    <location>
        <begin position="30"/>
        <end position="581"/>
    </location>
</feature>
<evidence type="ECO:0000256" key="3">
    <source>
        <dbReference type="SAM" id="SignalP"/>
    </source>
</evidence>
<protein>
    <submittedName>
        <fullName evidence="5">Alpha-glucosidase</fullName>
        <ecNumber evidence="5">3.2.1.20</ecNumber>
    </submittedName>
</protein>
<dbReference type="FunFam" id="3.90.400.10:FF:000001">
    <property type="entry name" value="Maltase A3, isoform A"/>
    <property type="match status" value="1"/>
</dbReference>
<evidence type="ECO:0000259" key="4">
    <source>
        <dbReference type="SMART" id="SM00642"/>
    </source>
</evidence>
<dbReference type="GO" id="GO:0004558">
    <property type="term" value="F:alpha-1,4-glucosidase activity"/>
    <property type="evidence" value="ECO:0007669"/>
    <property type="project" value="UniProtKB-EC"/>
</dbReference>
<dbReference type="PANTHER" id="PTHR10357:SF179">
    <property type="entry name" value="NEUTRAL AND BASIC AMINO ACID TRANSPORT PROTEIN RBAT"/>
    <property type="match status" value="1"/>
</dbReference>
<evidence type="ECO:0000313" key="5">
    <source>
        <dbReference type="EMBL" id="MBB3103171.1"/>
    </source>
</evidence>
<dbReference type="Pfam" id="PF11941">
    <property type="entry name" value="DUF3459"/>
    <property type="match status" value="1"/>
</dbReference>
<dbReference type="Gene3D" id="3.20.20.80">
    <property type="entry name" value="Glycosidases"/>
    <property type="match status" value="1"/>
</dbReference>
<dbReference type="AlphaFoldDB" id="A0A839T0U9"/>
<feature type="signal peptide" evidence="3">
    <location>
        <begin position="1"/>
        <end position="29"/>
    </location>
</feature>
<dbReference type="GO" id="GO:0009313">
    <property type="term" value="P:oligosaccharide catabolic process"/>
    <property type="evidence" value="ECO:0007669"/>
    <property type="project" value="TreeGrafter"/>
</dbReference>
<sequence>MPFRRKLLRSFVVAAMGLSMASFQGNAFAEQAAGADSSAKPADWSRNAVIYQVYPRSFADSDGDGIGDLPGVTSRLPYLGKLGVDAVWLSPFYKSPQADAGYDVTDYRVVDPMFGKLEDFDEMLKKAHAMGIKIIVDLVPNHTSDEHVWFQEALKSPPGSPERARYIFRDGKGKDGELPPNNWPSVFGKAAWDRVPGEKQWYLHLFDSKQPDLNWDNPEVRAEFEKVLRFWLDRGVDGFRVDVAHGLIKVQGLPDIDIKEGQENAGALVGPMWDQDGVHEIYRSWRKVLDSYPGKRIMVAEAWVNPKERLAHYIRPDEMNQAFNFDYLMTKWDAKAFKEVIDYSLALSASVNAPTTWVTSNHDTVRATSRYGLKELGAHALPGNGIGPKSPQPDEALGLRRARALAMLTMALPGSSYIYQGEELGLPEHTTLEAKYRQDPMFIRTKGGEIGRDGCRIPLPWKADAPSFGFGPSNKTWLPQPASYAKYAVDREESAPDSTLKLYRQILELRREYKLGDGKLSWVDSGKKDVLTFDNGDVRVVINLGEQSVPFPAGGTLVLSSEPLKDQDTLPGNTAVWLTRS</sequence>
<comment type="similarity">
    <text evidence="1">Belongs to the glycosyl hydrolase 13 family.</text>
</comment>
<feature type="domain" description="Glycosyl hydrolase family 13 catalytic" evidence="4">
    <location>
        <begin position="52"/>
        <end position="456"/>
    </location>
</feature>
<evidence type="ECO:0000313" key="6">
    <source>
        <dbReference type="Proteomes" id="UP000549250"/>
    </source>
</evidence>
<evidence type="ECO:0000256" key="1">
    <source>
        <dbReference type="ARBA" id="ARBA00008061"/>
    </source>
</evidence>